<reference evidence="1" key="1">
    <citation type="submission" date="2018-05" db="EMBL/GenBank/DDBJ databases">
        <authorList>
            <person name="Lanie J.A."/>
            <person name="Ng W.-L."/>
            <person name="Kazmierczak K.M."/>
            <person name="Andrzejewski T.M."/>
            <person name="Davidsen T.M."/>
            <person name="Wayne K.J."/>
            <person name="Tettelin H."/>
            <person name="Glass J.I."/>
            <person name="Rusch D."/>
            <person name="Podicherti R."/>
            <person name="Tsui H.-C.T."/>
            <person name="Winkler M.E."/>
        </authorList>
    </citation>
    <scope>NUCLEOTIDE SEQUENCE</scope>
</reference>
<dbReference type="AlphaFoldDB" id="A0A382NBF3"/>
<accession>A0A382NBF3</accession>
<feature type="non-terminal residue" evidence="1">
    <location>
        <position position="336"/>
    </location>
</feature>
<organism evidence="1">
    <name type="scientific">marine metagenome</name>
    <dbReference type="NCBI Taxonomy" id="408172"/>
    <lineage>
        <taxon>unclassified sequences</taxon>
        <taxon>metagenomes</taxon>
        <taxon>ecological metagenomes</taxon>
    </lineage>
</organism>
<gene>
    <name evidence="1" type="ORF">METZ01_LOCUS311230</name>
</gene>
<protein>
    <submittedName>
        <fullName evidence="1">Uncharacterized protein</fullName>
    </submittedName>
</protein>
<evidence type="ECO:0000313" key="1">
    <source>
        <dbReference type="EMBL" id="SVC58376.1"/>
    </source>
</evidence>
<dbReference type="EMBL" id="UINC01099252">
    <property type="protein sequence ID" value="SVC58376.1"/>
    <property type="molecule type" value="Genomic_DNA"/>
</dbReference>
<proteinExistence type="predicted"/>
<name>A0A382NBF3_9ZZZZ</name>
<sequence>MKYHSTLHYLTRGGEFTEAEATINRNSVQPTIYIPIGKPTKDSMWKTFSCREKDRSKLIDSDIIIRNTNGGGQNKAWGSDGNPRKEEIRKSMIAGFQLTHQPWQVLHLSDGYHLIDRRTTDAVVVGEYGYKKIFANIYYPEIDPETGEEYTLDEIRNELSQFGTVANTYEDIVRGKPTMTDIANEIKNAWNKGWLTDVDDRGVPDWQSVYDRVKKICGPNSIGEKKQTEIATRLVNHAEFDVTGEQTTQIMSKAADAETWMTSDGRNFIDVAPVYEQTPTLRKKLKKHGIKYVLVMHDKSDKIGVAAKLYSRDPDYEYRIIIVPGHLTGYDNLATY</sequence>